<evidence type="ECO:0000256" key="4">
    <source>
        <dbReference type="ARBA" id="ARBA00023136"/>
    </source>
</evidence>
<feature type="transmembrane region" description="Helical" evidence="5">
    <location>
        <begin position="43"/>
        <end position="65"/>
    </location>
</feature>
<dbReference type="Pfam" id="PF13564">
    <property type="entry name" value="DoxX_2"/>
    <property type="match status" value="1"/>
</dbReference>
<comment type="caution">
    <text evidence="6">The sequence shown here is derived from an EMBL/GenBank/DDBJ whole genome shotgun (WGS) entry which is preliminary data.</text>
</comment>
<keyword evidence="4 5" id="KW-0472">Membrane</keyword>
<gene>
    <name evidence="6" type="ORF">CORMATOL_00806</name>
</gene>
<dbReference type="EMBL" id="ACEB01000011">
    <property type="protein sequence ID" value="EEG27642.1"/>
    <property type="molecule type" value="Genomic_DNA"/>
</dbReference>
<feature type="transmembrane region" description="Helical" evidence="5">
    <location>
        <begin position="72"/>
        <end position="92"/>
    </location>
</feature>
<accession>C0E1F5</accession>
<dbReference type="GO" id="GO:0016020">
    <property type="term" value="C:membrane"/>
    <property type="evidence" value="ECO:0007669"/>
    <property type="project" value="UniProtKB-SubCell"/>
</dbReference>
<evidence type="ECO:0000256" key="3">
    <source>
        <dbReference type="ARBA" id="ARBA00022989"/>
    </source>
</evidence>
<evidence type="ECO:0000256" key="2">
    <source>
        <dbReference type="ARBA" id="ARBA00022692"/>
    </source>
</evidence>
<dbReference type="InterPro" id="IPR032808">
    <property type="entry name" value="DoxX"/>
</dbReference>
<dbReference type="Proteomes" id="UP000006247">
    <property type="component" value="Unassembled WGS sequence"/>
</dbReference>
<reference evidence="6 7" key="1">
    <citation type="submission" date="2009-01" db="EMBL/GenBank/DDBJ databases">
        <authorList>
            <person name="Fulton L."/>
            <person name="Clifton S."/>
            <person name="Chinwalla A.T."/>
            <person name="Mitreva M."/>
            <person name="Sodergren E."/>
            <person name="Weinstock G."/>
            <person name="Clifton S."/>
            <person name="Dooling D.J."/>
            <person name="Fulton B."/>
            <person name="Minx P."/>
            <person name="Pepin K.H."/>
            <person name="Johnson M."/>
            <person name="Bhonagiri V."/>
            <person name="Nash W.E."/>
            <person name="Mardis E.R."/>
            <person name="Wilson R.K."/>
        </authorList>
    </citation>
    <scope>NUCLEOTIDE SEQUENCE [LARGE SCALE GENOMIC DNA]</scope>
    <source>
        <strain evidence="6 7">ATCC 33806</strain>
    </source>
</reference>
<name>C0E1F5_9CORY</name>
<dbReference type="HOGENOM" id="CLU_126433_2_1_11"/>
<sequence>MSSLAVGGSYLLAAVLAGDALMSIKPPKFISQCLSGVNFPKDWWWALIGIKSLAATGLVAGATIGDTSITTTVSIGVLGYFIFAIIAHIKAGFLKQEFWVNCLGMTALSAVVLALNVGTM</sequence>
<dbReference type="AlphaFoldDB" id="C0E1F5"/>
<proteinExistence type="predicted"/>
<keyword evidence="2 5" id="KW-0812">Transmembrane</keyword>
<evidence type="ECO:0008006" key="8">
    <source>
        <dbReference type="Google" id="ProtNLM"/>
    </source>
</evidence>
<feature type="transmembrane region" description="Helical" evidence="5">
    <location>
        <begin position="98"/>
        <end position="117"/>
    </location>
</feature>
<dbReference type="RefSeq" id="WP_005520235.1">
    <property type="nucleotide sequence ID" value="NZ_EQ973328.1"/>
</dbReference>
<keyword evidence="3 5" id="KW-1133">Transmembrane helix</keyword>
<evidence type="ECO:0000256" key="5">
    <source>
        <dbReference type="SAM" id="Phobius"/>
    </source>
</evidence>
<evidence type="ECO:0000256" key="1">
    <source>
        <dbReference type="ARBA" id="ARBA00004141"/>
    </source>
</evidence>
<comment type="subcellular location">
    <subcellularLocation>
        <location evidence="1">Membrane</location>
        <topology evidence="1">Multi-pass membrane protein</topology>
    </subcellularLocation>
</comment>
<organism evidence="6 7">
    <name type="scientific">Corynebacterium matruchotii ATCC 33806</name>
    <dbReference type="NCBI Taxonomy" id="566549"/>
    <lineage>
        <taxon>Bacteria</taxon>
        <taxon>Bacillati</taxon>
        <taxon>Actinomycetota</taxon>
        <taxon>Actinomycetes</taxon>
        <taxon>Mycobacteriales</taxon>
        <taxon>Corynebacteriaceae</taxon>
        <taxon>Corynebacterium</taxon>
    </lineage>
</organism>
<protein>
    <recommendedName>
        <fullName evidence="8">DoxX family protein</fullName>
    </recommendedName>
</protein>
<evidence type="ECO:0000313" key="6">
    <source>
        <dbReference type="EMBL" id="EEG27642.1"/>
    </source>
</evidence>
<evidence type="ECO:0000313" key="7">
    <source>
        <dbReference type="Proteomes" id="UP000006247"/>
    </source>
</evidence>